<comment type="caution">
    <text evidence="4">The sequence shown here is derived from an EMBL/GenBank/DDBJ whole genome shotgun (WGS) entry which is preliminary data.</text>
</comment>
<dbReference type="Pfam" id="PF25583">
    <property type="entry name" value="WCX"/>
    <property type="match status" value="1"/>
</dbReference>
<accession>A0ABW0ZIR1</accession>
<dbReference type="InterPro" id="IPR028349">
    <property type="entry name" value="PafC-like"/>
</dbReference>
<dbReference type="InterPro" id="IPR043839">
    <property type="entry name" value="PafC_HTH"/>
</dbReference>
<feature type="domain" description="PafC HTH" evidence="2">
    <location>
        <begin position="9"/>
        <end position="134"/>
    </location>
</feature>
<dbReference type="Pfam" id="PF13280">
    <property type="entry name" value="WYL"/>
    <property type="match status" value="1"/>
</dbReference>
<dbReference type="InterPro" id="IPR051534">
    <property type="entry name" value="CBASS_pafABC_assoc_protein"/>
</dbReference>
<evidence type="ECO:0000259" key="3">
    <source>
        <dbReference type="Pfam" id="PF25583"/>
    </source>
</evidence>
<feature type="domain" description="WYL" evidence="1">
    <location>
        <begin position="163"/>
        <end position="228"/>
    </location>
</feature>
<sequence length="335" mass="36206">MSTGPGARDQVARLLTLVPFLHHRDGVRLEEAAELLGTTPEQVLRDLKVLFMCGLPGGLPDDLIDVDLDAIESAEGSPVGDGVIRVENADYLARPLRLSPTEASAIIVALRTLREASTGETVALVDRVLAKLEAAAATAGAGQVDVAPSPRDAELLRVAGLTRVLNDAAAARRQVRLTYFVPSRDELSERVVDPRGVVVHGVFTYLDAWCHLAAADRLFRLDRITRADVLDSPIASQPRPPRDLSDGLFTTAGDDGSTLVTLRLGAQARWATEYYPVRAVRPLADGAAEVDLVVADRRWLTRLLLRLSPHASVVGPREFTESFTAAAQETLTLYQ</sequence>
<organism evidence="4 5">
    <name type="scientific">Nocardioides vastitatis</name>
    <dbReference type="NCBI Taxonomy" id="2568655"/>
    <lineage>
        <taxon>Bacteria</taxon>
        <taxon>Bacillati</taxon>
        <taxon>Actinomycetota</taxon>
        <taxon>Actinomycetes</taxon>
        <taxon>Propionibacteriales</taxon>
        <taxon>Nocardioidaceae</taxon>
        <taxon>Nocardioides</taxon>
    </lineage>
</organism>
<dbReference type="Proteomes" id="UP001596072">
    <property type="component" value="Unassembled WGS sequence"/>
</dbReference>
<dbReference type="PANTHER" id="PTHR34580">
    <property type="match status" value="1"/>
</dbReference>
<protein>
    <submittedName>
        <fullName evidence="4">Helix-turn-helix transcriptional regulator</fullName>
    </submittedName>
</protein>
<dbReference type="EMBL" id="JBHSNS010000006">
    <property type="protein sequence ID" value="MFC5729938.1"/>
    <property type="molecule type" value="Genomic_DNA"/>
</dbReference>
<proteinExistence type="predicted"/>
<dbReference type="PANTHER" id="PTHR34580:SF1">
    <property type="entry name" value="PROTEIN PAFC"/>
    <property type="match status" value="1"/>
</dbReference>
<evidence type="ECO:0000313" key="5">
    <source>
        <dbReference type="Proteomes" id="UP001596072"/>
    </source>
</evidence>
<feature type="domain" description="WCX" evidence="3">
    <location>
        <begin position="259"/>
        <end position="330"/>
    </location>
</feature>
<dbReference type="InterPro" id="IPR057727">
    <property type="entry name" value="WCX_dom"/>
</dbReference>
<evidence type="ECO:0000259" key="2">
    <source>
        <dbReference type="Pfam" id="PF19187"/>
    </source>
</evidence>
<gene>
    <name evidence="4" type="ORF">ACFPQB_13505</name>
</gene>
<evidence type="ECO:0000313" key="4">
    <source>
        <dbReference type="EMBL" id="MFC5729938.1"/>
    </source>
</evidence>
<evidence type="ECO:0000259" key="1">
    <source>
        <dbReference type="Pfam" id="PF13280"/>
    </source>
</evidence>
<dbReference type="RefSeq" id="WP_136430979.1">
    <property type="nucleotide sequence ID" value="NZ_JBHSNS010000006.1"/>
</dbReference>
<name>A0ABW0ZIR1_9ACTN</name>
<keyword evidence="5" id="KW-1185">Reference proteome</keyword>
<dbReference type="PIRSF" id="PIRSF016838">
    <property type="entry name" value="PafC"/>
    <property type="match status" value="1"/>
</dbReference>
<dbReference type="InterPro" id="IPR026881">
    <property type="entry name" value="WYL_dom"/>
</dbReference>
<dbReference type="Pfam" id="PF19187">
    <property type="entry name" value="HTH_PafC"/>
    <property type="match status" value="1"/>
</dbReference>
<reference evidence="5" key="1">
    <citation type="journal article" date="2019" name="Int. J. Syst. Evol. Microbiol.">
        <title>The Global Catalogue of Microorganisms (GCM) 10K type strain sequencing project: providing services to taxonomists for standard genome sequencing and annotation.</title>
        <authorList>
            <consortium name="The Broad Institute Genomics Platform"/>
            <consortium name="The Broad Institute Genome Sequencing Center for Infectious Disease"/>
            <person name="Wu L."/>
            <person name="Ma J."/>
        </authorList>
    </citation>
    <scope>NUCLEOTIDE SEQUENCE [LARGE SCALE GENOMIC DNA]</scope>
    <source>
        <strain evidence="5">YIM 94188</strain>
    </source>
</reference>
<dbReference type="PROSITE" id="PS52050">
    <property type="entry name" value="WYL"/>
    <property type="match status" value="1"/>
</dbReference>